<name>A0A8S8ZKM6_SORMA</name>
<evidence type="ECO:0008006" key="9">
    <source>
        <dbReference type="Google" id="ProtNLM"/>
    </source>
</evidence>
<evidence type="ECO:0000256" key="2">
    <source>
        <dbReference type="ARBA" id="ARBA00022692"/>
    </source>
</evidence>
<dbReference type="InterPro" id="IPR002523">
    <property type="entry name" value="MgTranspt_CorA/ZnTranspt_ZntB"/>
</dbReference>
<feature type="transmembrane region" description="Helical" evidence="6">
    <location>
        <begin position="913"/>
        <end position="934"/>
    </location>
</feature>
<keyword evidence="2 6" id="KW-0812">Transmembrane</keyword>
<feature type="region of interest" description="Disordered" evidence="5">
    <location>
        <begin position="1026"/>
        <end position="1111"/>
    </location>
</feature>
<evidence type="ECO:0000256" key="6">
    <source>
        <dbReference type="SAM" id="Phobius"/>
    </source>
</evidence>
<reference evidence="7 8" key="1">
    <citation type="submission" date="2017-07" db="EMBL/GenBank/DDBJ databases">
        <title>Genome sequence of the Sordaria macrospora wild type strain R19027.</title>
        <authorList>
            <person name="Nowrousian M."/>
            <person name="Teichert I."/>
            <person name="Kueck U."/>
        </authorList>
    </citation>
    <scope>NUCLEOTIDE SEQUENCE [LARGE SCALE GENOMIC DNA]</scope>
    <source>
        <strain evidence="7 8">R19027</strain>
        <tissue evidence="7">Mycelium</tissue>
    </source>
</reference>
<dbReference type="PANTHER" id="PTHR47685">
    <property type="entry name" value="MAGNESIUM TRANSPORT PROTEIN CORA"/>
    <property type="match status" value="1"/>
</dbReference>
<protein>
    <recommendedName>
        <fullName evidence="9">Ankyrin repeat protein</fullName>
    </recommendedName>
</protein>
<evidence type="ECO:0000256" key="3">
    <source>
        <dbReference type="ARBA" id="ARBA00022989"/>
    </source>
</evidence>
<sequence>MNTALIFTRPELTRRPTDLSAISKPQRGPQLYNTYEEPNTCLSAEPHEQAVDDAVQHYFGCIEVCQRPNFFDPQTNHVWINEREVARKKLVLAMSGAQQDPSADDLETKLEMEMKERMVSVAIAIEGRYKRAEVLRRAIMKAQISSGQPALLSNVEQSRYKWLSSRTFKDGIQAVRVWRKSSQGGRKTTDPVPKGEYTVPNSSRTEIGRSEVQSFIKKHRTNVNSARGAGESEYSIEHDVHAYLMQFDVQEAKPTALPGSDQSTTAKHFLKPADDERTGIQVKGTFPDQRISMSRLLNDGKDLGTECDPMGHWNVLRRDINSDPPAPNRIRYLHIPSNNMAKVIANYYAERKQNVRKKGQSTAIQTSTQLLLRPQYWDGQQQGTRSGIVHARHMRPVCEVVSSEAGQIEQSSKNIVLFMPYLHWETNRVRKTISRIIDGNSDRHRHNDRSKKEQQKARRVENRSELPRPGGNKSAEKPGRSNFLTRARRLTTVGTLTSTIERILLPREVNANVGIDATGRLQVRSELGQYLIDAARLYEAMLMFRDRKLVERYLFHDAPFHPRRTLRQCINRGFKSTVSRDKDQTVCQETSCDAGPFYKFVSLPTDFMGLGQRIITEMDKAKQLRLQHLSTARPMTEHYAYADPHGCEECRQNIMQVQRLIMVDQLWMWILDEQTIIKSFPQSWQKISKQTINGIHESVRARLRPLGTTQIDDQVQSIYEIGLIILTECCSVLLDRTNLNSQFQILDTFTEVIGRVRKQHTVMLSHLRHWLSRASLIYRDRSKFVDLSVLHLPLLDNTDEEKLQQELREAMDDLDVMIDIHNQQKDIIRRFCQYVDHNLSEQKAKLQRFQDQSKDLIYKLSNQLNELERLRKWAQSTAEAMDDLMSQKQHQASLVQAWESVRQANETTSQGRAIMMFTIVTIIFVPLSFISSIFGMNNVEFTGEGPMTLREQFRLMFPISFAIIISTIIIAFSKSLRGIVWSIYNYLSTAVVVHLGIYELWFAFRNQGRSPHEMFIRTMEMKVDQMKRDVERERRREERGKEFQRRTGKKLDEQPEKDDRQRSEGNSRIRHPSGPIDDDPLPNTSDQTPSPFALQVSSPGGTTERAFTPRHSNRFSIVRSRGVPVTLEEHELDSYPPDSFALDMTSDRMGSRIVDRRMNDREEHLPNGQDGRPEPS</sequence>
<comment type="caution">
    <text evidence="7">The sequence shown here is derived from an EMBL/GenBank/DDBJ whole genome shotgun (WGS) entry which is preliminary data.</text>
</comment>
<dbReference type="Pfam" id="PF01544">
    <property type="entry name" value="CorA"/>
    <property type="match status" value="1"/>
</dbReference>
<evidence type="ECO:0000313" key="8">
    <source>
        <dbReference type="Proteomes" id="UP000433876"/>
    </source>
</evidence>
<feature type="region of interest" description="Disordered" evidence="5">
    <location>
        <begin position="1129"/>
        <end position="1148"/>
    </location>
</feature>
<feature type="transmembrane region" description="Helical" evidence="6">
    <location>
        <begin position="979"/>
        <end position="1004"/>
    </location>
</feature>
<dbReference type="AlphaFoldDB" id="A0A8S8ZKM6"/>
<gene>
    <name evidence="7" type="ORF">SMACR_09429</name>
</gene>
<dbReference type="GO" id="GO:0016020">
    <property type="term" value="C:membrane"/>
    <property type="evidence" value="ECO:0007669"/>
    <property type="project" value="UniProtKB-SubCell"/>
</dbReference>
<dbReference type="InterPro" id="IPR045863">
    <property type="entry name" value="CorA_TM1_TM2"/>
</dbReference>
<dbReference type="InterPro" id="IPR050829">
    <property type="entry name" value="CorA_MIT"/>
</dbReference>
<dbReference type="GO" id="GO:0046873">
    <property type="term" value="F:metal ion transmembrane transporter activity"/>
    <property type="evidence" value="ECO:0007669"/>
    <property type="project" value="InterPro"/>
</dbReference>
<dbReference type="EMBL" id="NMPR01000137">
    <property type="protein sequence ID" value="KAA8629416.1"/>
    <property type="molecule type" value="Genomic_DNA"/>
</dbReference>
<feature type="region of interest" description="Disordered" evidence="5">
    <location>
        <begin position="437"/>
        <end position="484"/>
    </location>
</feature>
<accession>A0A8S8ZKM6</accession>
<feature type="compositionally biased region" description="Polar residues" evidence="5">
    <location>
        <begin position="1082"/>
        <end position="1101"/>
    </location>
</feature>
<organism evidence="7 8">
    <name type="scientific">Sordaria macrospora</name>
    <dbReference type="NCBI Taxonomy" id="5147"/>
    <lineage>
        <taxon>Eukaryota</taxon>
        <taxon>Fungi</taxon>
        <taxon>Dikarya</taxon>
        <taxon>Ascomycota</taxon>
        <taxon>Pezizomycotina</taxon>
        <taxon>Sordariomycetes</taxon>
        <taxon>Sordariomycetidae</taxon>
        <taxon>Sordariales</taxon>
        <taxon>Sordariaceae</taxon>
        <taxon>Sordaria</taxon>
    </lineage>
</organism>
<keyword evidence="3 6" id="KW-1133">Transmembrane helix</keyword>
<evidence type="ECO:0000256" key="5">
    <source>
        <dbReference type="SAM" id="MobiDB-lite"/>
    </source>
</evidence>
<evidence type="ECO:0000256" key="1">
    <source>
        <dbReference type="ARBA" id="ARBA00004141"/>
    </source>
</evidence>
<dbReference type="Gene3D" id="1.20.58.340">
    <property type="entry name" value="Magnesium transport protein CorA, transmembrane region"/>
    <property type="match status" value="1"/>
</dbReference>
<dbReference type="SUPFAM" id="SSF144083">
    <property type="entry name" value="Magnesium transport protein CorA, transmembrane region"/>
    <property type="match status" value="1"/>
</dbReference>
<evidence type="ECO:0000256" key="4">
    <source>
        <dbReference type="ARBA" id="ARBA00023136"/>
    </source>
</evidence>
<keyword evidence="4 6" id="KW-0472">Membrane</keyword>
<dbReference type="Proteomes" id="UP000433876">
    <property type="component" value="Unassembled WGS sequence"/>
</dbReference>
<comment type="subcellular location">
    <subcellularLocation>
        <location evidence="1">Membrane</location>
        <topology evidence="1">Multi-pass membrane protein</topology>
    </subcellularLocation>
</comment>
<proteinExistence type="predicted"/>
<dbReference type="VEuPathDB" id="FungiDB:SMAC_09429"/>
<feature type="compositionally biased region" description="Basic and acidic residues" evidence="5">
    <location>
        <begin position="1026"/>
        <end position="1067"/>
    </location>
</feature>
<feature type="compositionally biased region" description="Basic and acidic residues" evidence="5">
    <location>
        <begin position="450"/>
        <end position="466"/>
    </location>
</feature>
<dbReference type="PANTHER" id="PTHR47685:SF1">
    <property type="entry name" value="MAGNESIUM TRANSPORT PROTEIN CORA"/>
    <property type="match status" value="1"/>
</dbReference>
<evidence type="ECO:0000313" key="7">
    <source>
        <dbReference type="EMBL" id="KAA8629416.1"/>
    </source>
</evidence>
<feature type="transmembrane region" description="Helical" evidence="6">
    <location>
        <begin position="955"/>
        <end position="973"/>
    </location>
</feature>
<feature type="region of interest" description="Disordered" evidence="5">
    <location>
        <begin position="1156"/>
        <end position="1176"/>
    </location>
</feature>